<name>A0A9P4MW71_9PLEO</name>
<reference evidence="2" key="1">
    <citation type="journal article" date="2020" name="Stud. Mycol.">
        <title>101 Dothideomycetes genomes: A test case for predicting lifestyles and emergence of pathogens.</title>
        <authorList>
            <person name="Haridas S."/>
            <person name="Albert R."/>
            <person name="Binder M."/>
            <person name="Bloem J."/>
            <person name="LaButti K."/>
            <person name="Salamov A."/>
            <person name="Andreopoulos B."/>
            <person name="Baker S."/>
            <person name="Barry K."/>
            <person name="Bills G."/>
            <person name="Bluhm B."/>
            <person name="Cannon C."/>
            <person name="Castanera R."/>
            <person name="Culley D."/>
            <person name="Daum C."/>
            <person name="Ezra D."/>
            <person name="Gonzalez J."/>
            <person name="Henrissat B."/>
            <person name="Kuo A."/>
            <person name="Liang C."/>
            <person name="Lipzen A."/>
            <person name="Lutzoni F."/>
            <person name="Magnuson J."/>
            <person name="Mondo S."/>
            <person name="Nolan M."/>
            <person name="Ohm R."/>
            <person name="Pangilinan J."/>
            <person name="Park H.-J."/>
            <person name="Ramirez L."/>
            <person name="Alfaro M."/>
            <person name="Sun H."/>
            <person name="Tritt A."/>
            <person name="Yoshinaga Y."/>
            <person name="Zwiers L.-H."/>
            <person name="Turgeon B."/>
            <person name="Goodwin S."/>
            <person name="Spatafora J."/>
            <person name="Crous P."/>
            <person name="Grigoriev I."/>
        </authorList>
    </citation>
    <scope>NUCLEOTIDE SEQUENCE [LARGE SCALE GENOMIC DNA]</scope>
    <source>
        <strain evidence="2">CBS 304.66</strain>
    </source>
</reference>
<dbReference type="Proteomes" id="UP000800093">
    <property type="component" value="Unassembled WGS sequence"/>
</dbReference>
<evidence type="ECO:0008006" key="3">
    <source>
        <dbReference type="Google" id="ProtNLM"/>
    </source>
</evidence>
<protein>
    <recommendedName>
        <fullName evidence="3">SnoaL-like domain-containing protein</fullName>
    </recommendedName>
</protein>
<accession>A0A9P4MW71</accession>
<dbReference type="OrthoDB" id="414540at2759"/>
<proteinExistence type="predicted"/>
<dbReference type="InterPro" id="IPR032710">
    <property type="entry name" value="NTF2-like_dom_sf"/>
</dbReference>
<dbReference type="EMBL" id="ML986696">
    <property type="protein sequence ID" value="KAF2259875.1"/>
    <property type="molecule type" value="Genomic_DNA"/>
</dbReference>
<organism evidence="1 2">
    <name type="scientific">Lojkania enalia</name>
    <dbReference type="NCBI Taxonomy" id="147567"/>
    <lineage>
        <taxon>Eukaryota</taxon>
        <taxon>Fungi</taxon>
        <taxon>Dikarya</taxon>
        <taxon>Ascomycota</taxon>
        <taxon>Pezizomycotina</taxon>
        <taxon>Dothideomycetes</taxon>
        <taxon>Pleosporomycetidae</taxon>
        <taxon>Pleosporales</taxon>
        <taxon>Pleosporales incertae sedis</taxon>
        <taxon>Lojkania</taxon>
    </lineage>
</organism>
<keyword evidence="2" id="KW-1185">Reference proteome</keyword>
<sequence length="171" mass="19352">MPEIDMNSMGPPPTASEFYNGLYATAVEFVHSSDQEPMAPTCINHDRIRAIRSTSGFEHSWGHNYLVSIKPQLSGILDTEGFIRHMGTMTPLLESWDTIITDIFIDETKKTAVVRGSYYMVAKSAPEPIENDLVWFLTFEQDGKRVRKSIEFIDGVASQQLGEYIRNAMKE</sequence>
<dbReference type="AlphaFoldDB" id="A0A9P4MW71"/>
<dbReference type="SUPFAM" id="SSF54427">
    <property type="entry name" value="NTF2-like"/>
    <property type="match status" value="1"/>
</dbReference>
<comment type="caution">
    <text evidence="1">The sequence shown here is derived from an EMBL/GenBank/DDBJ whole genome shotgun (WGS) entry which is preliminary data.</text>
</comment>
<evidence type="ECO:0000313" key="1">
    <source>
        <dbReference type="EMBL" id="KAF2259875.1"/>
    </source>
</evidence>
<gene>
    <name evidence="1" type="ORF">CC78DRAFT_591024</name>
</gene>
<evidence type="ECO:0000313" key="2">
    <source>
        <dbReference type="Proteomes" id="UP000800093"/>
    </source>
</evidence>